<reference evidence="1 2" key="1">
    <citation type="journal article" date="2018" name="Front. Microbiol.">
        <title>Jumbo Bacteriophages Are Represented Within an Increasing Diversity of Environmental Viruses Infecting the Emerging Phytopathogen, Dickeya solani.</title>
        <authorList>
            <person name="Day A.W."/>
            <person name="Ahn J."/>
            <person name="Salmond G.P.C."/>
        </authorList>
    </citation>
    <scope>NUCLEOTIDE SEQUENCE [LARGE SCALE GENOMIC DNA]</scope>
</reference>
<dbReference type="EMBL" id="MH460461">
    <property type="protein sequence ID" value="AXG66760.1"/>
    <property type="molecule type" value="Genomic_DNA"/>
</dbReference>
<name>A0A384ZWX3_9CAUD</name>
<sequence>MSDDLNSRGMIDLPEIYFSPEWREANPDTNPMDAIPKQYRDVLLEKQDRHVTIIRPIDEDTESNNMFTCAIDLPVPSNVLRSIIEGHMSLEVFCTEKQLVLVGNKHFDTIDLFRFYGWRDKAKEILAPLYVDLWQQLKKIPNMEFYVDDQEGILVRKGGVDLRGFYTPFELVSRAIAAHAIHEKVVMNITTVNSAEGETEIVVPEITGNITYEDMATEFNKRLKPLQPLFEKNGIFTAFFARSSTHDGIDIVSVLPNGMGGYVNLSLTLSLYLYGNNLMQPKLKQEGDMFMVSCEDTDAFVAADCAAWINFKEMASEYNLC</sequence>
<accession>A0A384ZWX3</accession>
<dbReference type="Proteomes" id="UP000263326">
    <property type="component" value="Segment"/>
</dbReference>
<evidence type="ECO:0000313" key="2">
    <source>
        <dbReference type="Proteomes" id="UP000263326"/>
    </source>
</evidence>
<gene>
    <name evidence="1" type="ORF">JA29_034</name>
</gene>
<protein>
    <submittedName>
        <fullName evidence="1">Uncharacterized protein</fullName>
    </submittedName>
</protein>
<organism evidence="1 2">
    <name type="scientific">Dickeya phage vB_DsoM_JA29</name>
    <dbReference type="NCBI Taxonomy" id="2283031"/>
    <lineage>
        <taxon>Viruses</taxon>
        <taxon>Duplodnaviria</taxon>
        <taxon>Heunggongvirae</taxon>
        <taxon>Uroviricota</taxon>
        <taxon>Caudoviricetes</taxon>
        <taxon>Salmondvirus</taxon>
        <taxon>Salmondvirus JA29</taxon>
    </lineage>
</organism>
<keyword evidence="2" id="KW-1185">Reference proteome</keyword>
<evidence type="ECO:0000313" key="1">
    <source>
        <dbReference type="EMBL" id="AXG66760.1"/>
    </source>
</evidence>
<proteinExistence type="predicted"/>